<dbReference type="EMBL" id="CP010904">
    <property type="protein sequence ID" value="AKJ64915.1"/>
    <property type="molecule type" value="Genomic_DNA"/>
</dbReference>
<evidence type="ECO:0000256" key="1">
    <source>
        <dbReference type="SAM" id="MobiDB-lite"/>
    </source>
</evidence>
<dbReference type="AlphaFoldDB" id="A0A0G3EJF6"/>
<proteinExistence type="predicted"/>
<keyword evidence="4" id="KW-1185">Reference proteome</keyword>
<dbReference type="Gene3D" id="2.115.10.20">
    <property type="entry name" value="Glycosyl hydrolase domain, family 43"/>
    <property type="match status" value="1"/>
</dbReference>
<evidence type="ECO:0000313" key="3">
    <source>
        <dbReference type="EMBL" id="AKJ64915.1"/>
    </source>
</evidence>
<evidence type="ECO:0000256" key="2">
    <source>
        <dbReference type="SAM" id="SignalP"/>
    </source>
</evidence>
<organism evidence="3 4">
    <name type="scientific">Kiritimatiella glycovorans</name>
    <dbReference type="NCBI Taxonomy" id="1307763"/>
    <lineage>
        <taxon>Bacteria</taxon>
        <taxon>Pseudomonadati</taxon>
        <taxon>Kiritimatiellota</taxon>
        <taxon>Kiritimatiellia</taxon>
        <taxon>Kiritimatiellales</taxon>
        <taxon>Kiritimatiellaceae</taxon>
        <taxon>Kiritimatiella</taxon>
    </lineage>
</organism>
<keyword evidence="2" id="KW-0732">Signal</keyword>
<evidence type="ECO:0008006" key="5">
    <source>
        <dbReference type="Google" id="ProtNLM"/>
    </source>
</evidence>
<feature type="region of interest" description="Disordered" evidence="1">
    <location>
        <begin position="699"/>
        <end position="720"/>
    </location>
</feature>
<feature type="signal peptide" evidence="2">
    <location>
        <begin position="1"/>
        <end position="30"/>
    </location>
</feature>
<gene>
    <name evidence="3" type="ORF">L21SP4_01673</name>
</gene>
<dbReference type="Proteomes" id="UP000035268">
    <property type="component" value="Chromosome"/>
</dbReference>
<accession>A0A0G3EJF6</accession>
<dbReference type="STRING" id="1307763.L21SP4_01673"/>
<sequence length="720" mass="79910" precursor="true">MEEMTKIKRAPVAACLILIGSVIFASPAYADSGASLQFRGKGEVARFEPGVKLFTDRGYTLTDQVPEDLHGLPFLRNGIAQPEDWLVLDPGSLTVLTPVPGAKYGSQAEALEAAGFERVPDSASFQLFGDEAWNRVAAYRKQVRTGERFVFNKFVVAVGLGEAIQYEEKPWSANTGERLYNGIRLPEEWPPRNIDPSDTSPMPVPYLDHPPEVIPIDVGRQLFIDDFLIAETSLERTFHRPEKYAGNPVLKPETPVERGEVEPEGHSKPSGHGNAGAVPKSGGCWWDPDAGHFKLWYETSWFGPIALVTSRDGIHWERPNYDVWPEQGNLVHPEGITPDSWTVVRNWDAARPAEKWTLFIQPPGKPQPGFCLTSADGIHWDRRTESGTAGDRSTHFYNPFRQKWVYSIRAGFPGRGRARKYYECDDFVAGAQRTDAEEVPWLTADENDGDMLDEDRGVKVDYLTGRPAQLYNFDAVAYESIMLGQFQLHWGPPNEICHKAGLPKITELQFAYSRDGFHFHRPDRRVHIPAERHDAWARGYVQSLGNVCTIMGDKLFFYYTGYRGKPGNRMGTYDNSATGLAVLRRDGFASMDAGADPGTLTTRPVTFSGKRLFVNVDAPGGRLRAAVLDENGEPIPPFTLENCKPLSVDSTLAAVRWKGGADLSELADTPVRFQFELTDGSLYAFWVSRDRSGRSDGYLAGGGPGYTGATDTVGRAALEP</sequence>
<feature type="compositionally biased region" description="Basic and acidic residues" evidence="1">
    <location>
        <begin position="254"/>
        <end position="267"/>
    </location>
</feature>
<feature type="region of interest" description="Disordered" evidence="1">
    <location>
        <begin position="245"/>
        <end position="276"/>
    </location>
</feature>
<name>A0A0G3EJF6_9BACT</name>
<dbReference type="InterPro" id="IPR023296">
    <property type="entry name" value="Glyco_hydro_beta-prop_sf"/>
</dbReference>
<feature type="chain" id="PRO_5005184257" description="Glycosyl hydrolase family 32" evidence="2">
    <location>
        <begin position="31"/>
        <end position="720"/>
    </location>
</feature>
<evidence type="ECO:0000313" key="4">
    <source>
        <dbReference type="Proteomes" id="UP000035268"/>
    </source>
</evidence>
<reference evidence="4" key="1">
    <citation type="submission" date="2015-02" db="EMBL/GenBank/DDBJ databases">
        <title>Description and complete genome sequence of the first cultured representative of the subdivision 5 of the Verrucomicrobia phylum.</title>
        <authorList>
            <person name="Spring S."/>
            <person name="Bunk B."/>
            <person name="Sproer C."/>
            <person name="Klenk H.-P."/>
        </authorList>
    </citation>
    <scope>NUCLEOTIDE SEQUENCE [LARGE SCALE GENOMIC DNA]</scope>
    <source>
        <strain evidence="4">L21-Fru-AB</strain>
    </source>
</reference>
<dbReference type="PATRIC" id="fig|1609981.3.peg.1739"/>
<protein>
    <recommendedName>
        <fullName evidence="5">Glycosyl hydrolase family 32</fullName>
    </recommendedName>
</protein>
<dbReference type="KEGG" id="vbl:L21SP4_01673"/>
<reference evidence="3 4" key="2">
    <citation type="journal article" date="2016" name="ISME J.">
        <title>Characterization of the first cultured representative of Verrucomicrobia subdivision 5 indicates the proposal of a novel phylum.</title>
        <authorList>
            <person name="Spring S."/>
            <person name="Bunk B."/>
            <person name="Sproer C."/>
            <person name="Schumann P."/>
            <person name="Rohde M."/>
            <person name="Tindall B.J."/>
            <person name="Klenk H.P."/>
        </authorList>
    </citation>
    <scope>NUCLEOTIDE SEQUENCE [LARGE SCALE GENOMIC DNA]</scope>
    <source>
        <strain evidence="3 4">L21-Fru-AB</strain>
    </source>
</reference>